<dbReference type="SUPFAM" id="SSF53850">
    <property type="entry name" value="Periplasmic binding protein-like II"/>
    <property type="match status" value="1"/>
</dbReference>
<proteinExistence type="inferred from homology"/>
<keyword evidence="4" id="KW-0804">Transcription</keyword>
<dbReference type="PANTHER" id="PTHR30346:SF30">
    <property type="entry name" value="SMALL NEUTRAL PROTEASE REGULATORY PROTEIN"/>
    <property type="match status" value="1"/>
</dbReference>
<dbReference type="GO" id="GO:0003677">
    <property type="term" value="F:DNA binding"/>
    <property type="evidence" value="ECO:0007669"/>
    <property type="project" value="UniProtKB-KW"/>
</dbReference>
<dbReference type="CDD" id="cd08436">
    <property type="entry name" value="PBP2_LTTR_like_3"/>
    <property type="match status" value="1"/>
</dbReference>
<sequence>MNLKQLEFAIAVAEEGNFTRAAERCNVVQSALSHQIARLEEELGTRLFERRPRQVLVTAAGEALLDQARLAVEATRRIPAVVAAVAGEVRGSLTVGMISSLDLFDIVELLAAFHVRFAQIDIGLRQEHSEILLEAVRKRSIDLAFIGVSASTLLEGVEKRLLAEEELVAVLPPGHPLAGRERLHLEEIQYLPLVDFPAGSSARQQTDEAFAALGLPHRVRFEISHIDLMERFVRGGMAVGLAPTSTAATFDGLTRIPVCDAPKRRVFAIWPSTPTPATRELLSELETLLARTGLTAAPSIP</sequence>
<dbReference type="AlphaFoldDB" id="A0A1H6Y5I5"/>
<keyword evidence="3 6" id="KW-0238">DNA-binding</keyword>
<protein>
    <submittedName>
        <fullName evidence="6">DNA-binding transcriptional regulator, LysR family</fullName>
    </submittedName>
</protein>
<comment type="similarity">
    <text evidence="1">Belongs to the LysR transcriptional regulatory family.</text>
</comment>
<evidence type="ECO:0000256" key="4">
    <source>
        <dbReference type="ARBA" id="ARBA00023163"/>
    </source>
</evidence>
<evidence type="ECO:0000256" key="2">
    <source>
        <dbReference type="ARBA" id="ARBA00023015"/>
    </source>
</evidence>
<dbReference type="Gene3D" id="3.40.190.290">
    <property type="match status" value="1"/>
</dbReference>
<organism evidence="6 7">
    <name type="scientific">Pseudomonas linyingensis</name>
    <dbReference type="NCBI Taxonomy" id="915471"/>
    <lineage>
        <taxon>Bacteria</taxon>
        <taxon>Pseudomonadati</taxon>
        <taxon>Pseudomonadota</taxon>
        <taxon>Gammaproteobacteria</taxon>
        <taxon>Pseudomonadales</taxon>
        <taxon>Pseudomonadaceae</taxon>
        <taxon>Pseudomonas</taxon>
    </lineage>
</organism>
<dbReference type="Gene3D" id="1.10.10.10">
    <property type="entry name" value="Winged helix-like DNA-binding domain superfamily/Winged helix DNA-binding domain"/>
    <property type="match status" value="1"/>
</dbReference>
<dbReference type="InterPro" id="IPR005119">
    <property type="entry name" value="LysR_subst-bd"/>
</dbReference>
<keyword evidence="7" id="KW-1185">Reference proteome</keyword>
<evidence type="ECO:0000313" key="6">
    <source>
        <dbReference type="EMBL" id="SEJ36529.1"/>
    </source>
</evidence>
<dbReference type="Pfam" id="PF03466">
    <property type="entry name" value="LysR_substrate"/>
    <property type="match status" value="1"/>
</dbReference>
<dbReference type="SUPFAM" id="SSF46785">
    <property type="entry name" value="Winged helix' DNA-binding domain"/>
    <property type="match status" value="1"/>
</dbReference>
<evidence type="ECO:0000256" key="1">
    <source>
        <dbReference type="ARBA" id="ARBA00009437"/>
    </source>
</evidence>
<dbReference type="InterPro" id="IPR000847">
    <property type="entry name" value="LysR_HTH_N"/>
</dbReference>
<dbReference type="RefSeq" id="WP_090310782.1">
    <property type="nucleotide sequence ID" value="NZ_FNZE01000007.1"/>
</dbReference>
<evidence type="ECO:0000256" key="3">
    <source>
        <dbReference type="ARBA" id="ARBA00023125"/>
    </source>
</evidence>
<dbReference type="Proteomes" id="UP000242930">
    <property type="component" value="Unassembled WGS sequence"/>
</dbReference>
<gene>
    <name evidence="6" type="ORF">SAMN05216201_107209</name>
</gene>
<reference evidence="7" key="1">
    <citation type="submission" date="2016-10" db="EMBL/GenBank/DDBJ databases">
        <authorList>
            <person name="Varghese N."/>
            <person name="Submissions S."/>
        </authorList>
    </citation>
    <scope>NUCLEOTIDE SEQUENCE [LARGE SCALE GENOMIC DNA]</scope>
    <source>
        <strain evidence="7">LMG 25967</strain>
    </source>
</reference>
<dbReference type="STRING" id="915471.SAMN05216201_107209"/>
<name>A0A1H6Y5I5_9PSED</name>
<dbReference type="GO" id="GO:0032993">
    <property type="term" value="C:protein-DNA complex"/>
    <property type="evidence" value="ECO:0007669"/>
    <property type="project" value="TreeGrafter"/>
</dbReference>
<dbReference type="Pfam" id="PF00126">
    <property type="entry name" value="HTH_1"/>
    <property type="match status" value="1"/>
</dbReference>
<dbReference type="GO" id="GO:0003700">
    <property type="term" value="F:DNA-binding transcription factor activity"/>
    <property type="evidence" value="ECO:0007669"/>
    <property type="project" value="InterPro"/>
</dbReference>
<dbReference type="PRINTS" id="PR00039">
    <property type="entry name" value="HTHLYSR"/>
</dbReference>
<dbReference type="OrthoDB" id="646694at2"/>
<evidence type="ECO:0000313" key="7">
    <source>
        <dbReference type="Proteomes" id="UP000242930"/>
    </source>
</evidence>
<feature type="domain" description="HTH lysR-type" evidence="5">
    <location>
        <begin position="1"/>
        <end position="58"/>
    </location>
</feature>
<dbReference type="EMBL" id="FNZE01000007">
    <property type="protein sequence ID" value="SEJ36529.1"/>
    <property type="molecule type" value="Genomic_DNA"/>
</dbReference>
<dbReference type="PANTHER" id="PTHR30346">
    <property type="entry name" value="TRANSCRIPTIONAL DUAL REGULATOR HCAR-RELATED"/>
    <property type="match status" value="1"/>
</dbReference>
<accession>A0A1H6Y5I5</accession>
<dbReference type="InterPro" id="IPR036388">
    <property type="entry name" value="WH-like_DNA-bd_sf"/>
</dbReference>
<evidence type="ECO:0000259" key="5">
    <source>
        <dbReference type="PROSITE" id="PS50931"/>
    </source>
</evidence>
<dbReference type="PROSITE" id="PS50931">
    <property type="entry name" value="HTH_LYSR"/>
    <property type="match status" value="1"/>
</dbReference>
<keyword evidence="2" id="KW-0805">Transcription regulation</keyword>
<dbReference type="InterPro" id="IPR036390">
    <property type="entry name" value="WH_DNA-bd_sf"/>
</dbReference>
<dbReference type="FunFam" id="1.10.10.10:FF:000001">
    <property type="entry name" value="LysR family transcriptional regulator"/>
    <property type="match status" value="1"/>
</dbReference>